<dbReference type="Pfam" id="PF12277">
    <property type="entry name" value="DUF3618"/>
    <property type="match status" value="1"/>
</dbReference>
<evidence type="ECO:0000256" key="1">
    <source>
        <dbReference type="SAM" id="MobiDB-lite"/>
    </source>
</evidence>
<feature type="compositionally biased region" description="Basic and acidic residues" evidence="1">
    <location>
        <begin position="354"/>
        <end position="386"/>
    </location>
</feature>
<dbReference type="InterPro" id="IPR022062">
    <property type="entry name" value="DUF3618"/>
</dbReference>
<reference evidence="2 3" key="1">
    <citation type="submission" date="2020-03" db="EMBL/GenBank/DDBJ databases">
        <title>Complete genome sequence of Monaibacterium sp. ALG8 with diverse plasmids.</title>
        <authorList>
            <person name="Sun C."/>
        </authorList>
    </citation>
    <scope>NUCLEOTIDE SEQUENCE [LARGE SCALE GENOMIC DNA]</scope>
    <source>
        <strain evidence="2 3">ALG8</strain>
    </source>
</reference>
<sequence length="402" mass="43067">MQNENRTPEQIERDIERERMDLKQTINGIQDRFSVDGVVREVSDQLREHGGDIGRTVSRSVKENPMALALTGVGLAWMIFGQNRPAPRSVEAHRPRHLHQNRHVAHSTDLDDDDYDYDDRVAVARTTHTQRPARPVPLPAGPEWSRPVTPSDFDDHDEDSGPGMMDKAKDKASAAGDAVKSGLSSAGDSVANAKSAVGGAASSAASSTSGAAGAVRDRARGAYSDASARARLMRERMAAGTESLSEDARERVIAARERAMQARDDAARALRNSGDKAADFYEDHPLVVGAFAFAIGAAVAGALPRTRTEDEYLGSRSDELFDEAERIFETEKARASKVADAALKEAKTVISDTKADIDAKAEGDKNAAKAVGDKAKDAAERVKDAVADEADNQNLGGSVPKP</sequence>
<proteinExistence type="predicted"/>
<evidence type="ECO:0000313" key="3">
    <source>
        <dbReference type="Proteomes" id="UP000500791"/>
    </source>
</evidence>
<keyword evidence="3" id="KW-1185">Reference proteome</keyword>
<feature type="region of interest" description="Disordered" evidence="1">
    <location>
        <begin position="199"/>
        <end position="220"/>
    </location>
</feature>
<dbReference type="EMBL" id="CP049811">
    <property type="protein sequence ID" value="QIK40530.1"/>
    <property type="molecule type" value="Genomic_DNA"/>
</dbReference>
<protein>
    <submittedName>
        <fullName evidence="2">DUF3618 domain-containing protein</fullName>
    </submittedName>
</protein>
<dbReference type="AlphaFoldDB" id="A0A6G7VKV1"/>
<dbReference type="KEGG" id="mon:G8E03_06995"/>
<evidence type="ECO:0000313" key="2">
    <source>
        <dbReference type="EMBL" id="QIK40530.1"/>
    </source>
</evidence>
<dbReference type="Proteomes" id="UP000500791">
    <property type="component" value="Chromosome"/>
</dbReference>
<feature type="compositionally biased region" description="Low complexity" evidence="1">
    <location>
        <begin position="199"/>
        <end position="214"/>
    </location>
</feature>
<feature type="region of interest" description="Disordered" evidence="1">
    <location>
        <begin position="125"/>
        <end position="173"/>
    </location>
</feature>
<name>A0A6G7VKV1_9RHOB</name>
<dbReference type="RefSeq" id="WP_166190103.1">
    <property type="nucleotide sequence ID" value="NZ_CP049811.1"/>
</dbReference>
<accession>A0A6G7VKV1</accession>
<organism evidence="2 3">
    <name type="scientific">Pontivivens nitratireducens</name>
    <dbReference type="NCBI Taxonomy" id="2758038"/>
    <lineage>
        <taxon>Bacteria</taxon>
        <taxon>Pseudomonadati</taxon>
        <taxon>Pseudomonadota</taxon>
        <taxon>Alphaproteobacteria</taxon>
        <taxon>Rhodobacterales</taxon>
        <taxon>Paracoccaceae</taxon>
        <taxon>Pontivivens</taxon>
    </lineage>
</organism>
<feature type="region of interest" description="Disordered" evidence="1">
    <location>
        <begin position="354"/>
        <end position="402"/>
    </location>
</feature>
<gene>
    <name evidence="2" type="ORF">G8E03_06995</name>
</gene>